<feature type="compositionally biased region" description="Basic and acidic residues" evidence="1">
    <location>
        <begin position="911"/>
        <end position="920"/>
    </location>
</feature>
<protein>
    <submittedName>
        <fullName evidence="2">Uncharacterized protein</fullName>
    </submittedName>
</protein>
<feature type="region of interest" description="Disordered" evidence="1">
    <location>
        <begin position="227"/>
        <end position="253"/>
    </location>
</feature>
<sequence>MKLRTPHDETHLICTNYGMAFTKDKEPSDNKFAMIDRSIAHLVRSIGKNAHTDSEFKEHMSKPEQQRSLSRFRLFVCLVGATKLCIKGVPSFQPNLAYAHKMFDYLNNNMAVGEYNLPTRSARKSLKTDENLRTMCVMTAVAKVFMFKQTAVEFDAGRLGDDCLPQPFRWTMLYDVIRQLAPSPELIYIAWSQSLDYNIGTAAHSFAAMTAICESFGIRVGQWLKKPPATEPSEHAHSQMSPSLSANNQRPVRDERMDKETYEKAIAQWERQRNLADNDNRFCEYDDALTSEGMTREERIDMFTGMARRRRITSRYRHQCTLHGNSELLMSEPIEKTVEKIMATQEKPSDYAEAPAGSSHDVCMPFYSSCVFSDAVQLGILYLPYAISQWCSGMTANKEEVGATCVELGTAPGFTFAKSVVRGTCGWDSAWLSREETNGWRGFSRNLMGRNHTVRMFDLSSNGLRDLCYLLSTRDAARRITSAPYVPPSMQKTFVNNNDEAVAHGSYYIRMRGIKDTRYNDVEYEPGTEAAPRHPYSKVPNAPLQRSLDFALNHGRFPAMLPVVSNKVTIEPPVRIVYEGSNSKEVQLNVAAALEHTRMVAEASLRCSVHPGMENKQERFCDNVQGPPGLTAPVNQNAPPPARDACTKLPYSYDLVTIALTLDGMSRMYDPIGREYCNHFMELYGASLGLNVTYEKLPHMSMRFVGFPEENRLLLSHKIPEIRNPVFNAVEVGDEQTATNVCDTTRALVSLSLSHDASDADIERHMKARAGSRAMSGVTGDLHSIQTWITHSCTALTERGMVSGIEDVVLAMVHDEPYGLRQRVVELASLAINRIVDKDPRMTVAGLQQPGDSECTPERLVSLKKERMRKVRNMLYQQIELPVQLEELRDCGPLRIKPDRHKLTYHNCEAHTQKEKEKETHNKRKTAAVSSAAQFQAGAFKRMAPPGKKRALLPETVRGRGLQDSRGRT</sequence>
<name>A0A7S4J4M4_9EUKA</name>
<feature type="compositionally biased region" description="Polar residues" evidence="1">
    <location>
        <begin position="238"/>
        <end position="250"/>
    </location>
</feature>
<accession>A0A7S4J4M4</accession>
<proteinExistence type="predicted"/>
<evidence type="ECO:0000256" key="1">
    <source>
        <dbReference type="SAM" id="MobiDB-lite"/>
    </source>
</evidence>
<dbReference type="AlphaFoldDB" id="A0A7S4J4M4"/>
<feature type="region of interest" description="Disordered" evidence="1">
    <location>
        <begin position="911"/>
        <end position="969"/>
    </location>
</feature>
<organism evidence="2">
    <name type="scientific">Prymnesium polylepis</name>
    <dbReference type="NCBI Taxonomy" id="72548"/>
    <lineage>
        <taxon>Eukaryota</taxon>
        <taxon>Haptista</taxon>
        <taxon>Haptophyta</taxon>
        <taxon>Prymnesiophyceae</taxon>
        <taxon>Prymnesiales</taxon>
        <taxon>Prymnesiaceae</taxon>
        <taxon>Prymnesium</taxon>
    </lineage>
</organism>
<gene>
    <name evidence="2" type="ORF">CPOL0286_LOCUS14802</name>
</gene>
<evidence type="ECO:0000313" key="2">
    <source>
        <dbReference type="EMBL" id="CAE2251322.1"/>
    </source>
</evidence>
<reference evidence="2" key="1">
    <citation type="submission" date="2021-01" db="EMBL/GenBank/DDBJ databases">
        <authorList>
            <person name="Corre E."/>
            <person name="Pelletier E."/>
            <person name="Niang G."/>
            <person name="Scheremetjew M."/>
            <person name="Finn R."/>
            <person name="Kale V."/>
            <person name="Holt S."/>
            <person name="Cochrane G."/>
            <person name="Meng A."/>
            <person name="Brown T."/>
            <person name="Cohen L."/>
        </authorList>
    </citation>
    <scope>NUCLEOTIDE SEQUENCE</scope>
    <source>
        <strain evidence="2">UIO037</strain>
    </source>
</reference>
<feature type="compositionally biased region" description="Basic and acidic residues" evidence="1">
    <location>
        <begin position="957"/>
        <end position="969"/>
    </location>
</feature>
<dbReference type="EMBL" id="HBKO01032452">
    <property type="protein sequence ID" value="CAE2251322.1"/>
    <property type="molecule type" value="Transcribed_RNA"/>
</dbReference>